<evidence type="ECO:0000313" key="1">
    <source>
        <dbReference type="EMBL" id="GFY50465.1"/>
    </source>
</evidence>
<dbReference type="InterPro" id="IPR023211">
    <property type="entry name" value="DNA_pol_palm_dom_sf"/>
</dbReference>
<dbReference type="PANTHER" id="PTHR33568:SF3">
    <property type="entry name" value="DNA-DIRECTED DNA POLYMERASE"/>
    <property type="match status" value="1"/>
</dbReference>
<dbReference type="OrthoDB" id="6425564at2759"/>
<keyword evidence="2" id="KW-1185">Reference proteome</keyword>
<dbReference type="Gene3D" id="3.90.1600.10">
    <property type="entry name" value="Palm domain of DNA polymerase"/>
    <property type="match status" value="1"/>
</dbReference>
<gene>
    <name evidence="1" type="primary">AVEN_163056_1</name>
    <name evidence="1" type="ORF">TNIN_76811</name>
</gene>
<dbReference type="AlphaFoldDB" id="A0A8X6XBF9"/>
<dbReference type="PANTHER" id="PTHR33568">
    <property type="entry name" value="DNA POLYMERASE"/>
    <property type="match status" value="1"/>
</dbReference>
<evidence type="ECO:0000313" key="2">
    <source>
        <dbReference type="Proteomes" id="UP000886998"/>
    </source>
</evidence>
<sequence length="319" mass="36431">MYVVVLRVKLGEINDALTAIETRVLNFASRRIRKMDIVIKEQFQSVTGVDPFTYVTIASACMAVYRSGHIKPKTIAMIPVQGYCNSTNFSRDSIRWLDFVAHTEGHRILHALNGTGEQKIAGYSVDGFCKETNTVYQYQIYEVYHFLSSSNNLFRSFIDLFLQMKQEASGYPKECLTEKLKSEYIMSYSEKENIYLDKNSINIENVFLPTPEIAAFQWTQSNNFATQDISTNIFIVAFTTCHARLKLYSEIEKLNESVLYFDMNSVIYKSDGIDDPPLGNFLGEFTDELNGRTITSFVTGEPKNYAYKLSDGSEVCKIR</sequence>
<name>A0A8X6XBF9_9ARAC</name>
<accession>A0A8X6XBF9</accession>
<dbReference type="Proteomes" id="UP000886998">
    <property type="component" value="Unassembled WGS sequence"/>
</dbReference>
<dbReference type="GO" id="GO:0071897">
    <property type="term" value="P:DNA biosynthetic process"/>
    <property type="evidence" value="ECO:0007669"/>
    <property type="project" value="UniProtKB-ARBA"/>
</dbReference>
<proteinExistence type="predicted"/>
<dbReference type="InterPro" id="IPR043502">
    <property type="entry name" value="DNA/RNA_pol_sf"/>
</dbReference>
<reference evidence="1" key="1">
    <citation type="submission" date="2020-08" db="EMBL/GenBank/DDBJ databases">
        <title>Multicomponent nature underlies the extraordinary mechanical properties of spider dragline silk.</title>
        <authorList>
            <person name="Kono N."/>
            <person name="Nakamura H."/>
            <person name="Mori M."/>
            <person name="Yoshida Y."/>
            <person name="Ohtoshi R."/>
            <person name="Malay A.D."/>
            <person name="Moran D.A.P."/>
            <person name="Tomita M."/>
            <person name="Numata K."/>
            <person name="Arakawa K."/>
        </authorList>
    </citation>
    <scope>NUCLEOTIDE SEQUENCE</scope>
</reference>
<comment type="caution">
    <text evidence="1">The sequence shown here is derived from an EMBL/GenBank/DDBJ whole genome shotgun (WGS) entry which is preliminary data.</text>
</comment>
<evidence type="ECO:0008006" key="3">
    <source>
        <dbReference type="Google" id="ProtNLM"/>
    </source>
</evidence>
<dbReference type="EMBL" id="BMAV01007504">
    <property type="protein sequence ID" value="GFY50465.1"/>
    <property type="molecule type" value="Genomic_DNA"/>
</dbReference>
<dbReference type="SUPFAM" id="SSF56672">
    <property type="entry name" value="DNA/RNA polymerases"/>
    <property type="match status" value="1"/>
</dbReference>
<organism evidence="1 2">
    <name type="scientific">Trichonephila inaurata madagascariensis</name>
    <dbReference type="NCBI Taxonomy" id="2747483"/>
    <lineage>
        <taxon>Eukaryota</taxon>
        <taxon>Metazoa</taxon>
        <taxon>Ecdysozoa</taxon>
        <taxon>Arthropoda</taxon>
        <taxon>Chelicerata</taxon>
        <taxon>Arachnida</taxon>
        <taxon>Araneae</taxon>
        <taxon>Araneomorphae</taxon>
        <taxon>Entelegynae</taxon>
        <taxon>Araneoidea</taxon>
        <taxon>Nephilidae</taxon>
        <taxon>Trichonephila</taxon>
        <taxon>Trichonephila inaurata</taxon>
    </lineage>
</organism>
<protein>
    <recommendedName>
        <fullName evidence="3">DNA-directed DNA polymerase</fullName>
    </recommendedName>
</protein>